<feature type="domain" description="RNA polymerase sigma factor 54 core-binding" evidence="12">
    <location>
        <begin position="95"/>
        <end position="290"/>
    </location>
</feature>
<dbReference type="Pfam" id="PF04963">
    <property type="entry name" value="Sigma54_CBD"/>
    <property type="match status" value="1"/>
</dbReference>
<dbReference type="PIRSF" id="PIRSF000774">
    <property type="entry name" value="RpoN"/>
    <property type="match status" value="1"/>
</dbReference>
<keyword evidence="7 10" id="KW-0731">Sigma factor</keyword>
<dbReference type="OrthoDB" id="9814402at2"/>
<protein>
    <recommendedName>
        <fullName evidence="2 10">RNA polymerase sigma-54 factor</fullName>
    </recommendedName>
</protein>
<dbReference type="InterPro" id="IPR007046">
    <property type="entry name" value="RNA_pol_sigma_54_core-bd"/>
</dbReference>
<dbReference type="PANTHER" id="PTHR32248:SF4">
    <property type="entry name" value="RNA POLYMERASE SIGMA-54 FACTOR"/>
    <property type="match status" value="1"/>
</dbReference>
<evidence type="ECO:0000256" key="4">
    <source>
        <dbReference type="ARBA" id="ARBA00022679"/>
    </source>
</evidence>
<keyword evidence="8 10" id="KW-0238">DNA-binding</keyword>
<keyword evidence="9 10" id="KW-0804">Transcription</keyword>
<proteinExistence type="inferred from homology"/>
<dbReference type="STRING" id="456.Ljor_1662"/>
<comment type="caution">
    <text evidence="13">The sequence shown here is derived from an EMBL/GenBank/DDBJ whole genome shotgun (WGS) entry which is preliminary data.</text>
</comment>
<dbReference type="Pfam" id="PF00309">
    <property type="entry name" value="Sigma54_AID"/>
    <property type="match status" value="1"/>
</dbReference>
<evidence type="ECO:0000256" key="2">
    <source>
        <dbReference type="ARBA" id="ARBA00019942"/>
    </source>
</evidence>
<keyword evidence="3 10" id="KW-0240">DNA-directed RNA polymerase</keyword>
<dbReference type="PRINTS" id="PR00045">
    <property type="entry name" value="SIGMA54FCT"/>
</dbReference>
<evidence type="ECO:0000256" key="9">
    <source>
        <dbReference type="ARBA" id="ARBA00023163"/>
    </source>
</evidence>
<dbReference type="GO" id="GO:0016987">
    <property type="term" value="F:sigma factor activity"/>
    <property type="evidence" value="ECO:0007669"/>
    <property type="project" value="UniProtKB-KW"/>
</dbReference>
<keyword evidence="5 10" id="KW-0548">Nucleotidyltransferase</keyword>
<accession>A0A0W0VB55</accession>
<feature type="domain" description="RNA polymerase sigma factor 54 DNA-binding" evidence="11">
    <location>
        <begin position="304"/>
        <end position="461"/>
    </location>
</feature>
<dbReference type="GO" id="GO:0000428">
    <property type="term" value="C:DNA-directed RNA polymerase complex"/>
    <property type="evidence" value="ECO:0007669"/>
    <property type="project" value="UniProtKB-KW"/>
</dbReference>
<dbReference type="GO" id="GO:0001216">
    <property type="term" value="F:DNA-binding transcription activator activity"/>
    <property type="evidence" value="ECO:0007669"/>
    <property type="project" value="InterPro"/>
</dbReference>
<evidence type="ECO:0000256" key="10">
    <source>
        <dbReference type="PIRNR" id="PIRNR000774"/>
    </source>
</evidence>
<dbReference type="NCBIfam" id="NF004595">
    <property type="entry name" value="PRK05932.1-2"/>
    <property type="match status" value="1"/>
</dbReference>
<evidence type="ECO:0000259" key="12">
    <source>
        <dbReference type="Pfam" id="PF04963"/>
    </source>
</evidence>
<evidence type="ECO:0000313" key="14">
    <source>
        <dbReference type="Proteomes" id="UP000055035"/>
    </source>
</evidence>
<evidence type="ECO:0000259" key="11">
    <source>
        <dbReference type="Pfam" id="PF04552"/>
    </source>
</evidence>
<dbReference type="PANTHER" id="PTHR32248">
    <property type="entry name" value="RNA POLYMERASE SIGMA-54 FACTOR"/>
    <property type="match status" value="1"/>
</dbReference>
<gene>
    <name evidence="13" type="primary">rpoN</name>
    <name evidence="13" type="ORF">Ljor_1662</name>
</gene>
<dbReference type="NCBIfam" id="TIGR02395">
    <property type="entry name" value="rpoN_sigma"/>
    <property type="match status" value="1"/>
</dbReference>
<dbReference type="Gene3D" id="1.10.10.1330">
    <property type="entry name" value="RNA polymerase sigma-54 factor, core-binding domain"/>
    <property type="match status" value="1"/>
</dbReference>
<dbReference type="InterPro" id="IPR000394">
    <property type="entry name" value="RNA_pol_sigma_54"/>
</dbReference>
<dbReference type="GO" id="GO:0003677">
    <property type="term" value="F:DNA binding"/>
    <property type="evidence" value="ECO:0007669"/>
    <property type="project" value="UniProtKB-KW"/>
</dbReference>
<dbReference type="GO" id="GO:0006352">
    <property type="term" value="P:DNA-templated transcription initiation"/>
    <property type="evidence" value="ECO:0007669"/>
    <property type="project" value="InterPro"/>
</dbReference>
<dbReference type="AlphaFoldDB" id="A0A0W0VB55"/>
<dbReference type="PROSITE" id="PS00718">
    <property type="entry name" value="SIGMA54_2"/>
    <property type="match status" value="1"/>
</dbReference>
<evidence type="ECO:0000256" key="8">
    <source>
        <dbReference type="ARBA" id="ARBA00023125"/>
    </source>
</evidence>
<dbReference type="PROSITE" id="PS50044">
    <property type="entry name" value="SIGMA54_3"/>
    <property type="match status" value="1"/>
</dbReference>
<dbReference type="Pfam" id="PF04552">
    <property type="entry name" value="Sigma54_DBD"/>
    <property type="match status" value="1"/>
</dbReference>
<dbReference type="Gene3D" id="1.10.10.60">
    <property type="entry name" value="Homeodomain-like"/>
    <property type="match status" value="1"/>
</dbReference>
<evidence type="ECO:0000256" key="3">
    <source>
        <dbReference type="ARBA" id="ARBA00022478"/>
    </source>
</evidence>
<comment type="similarity">
    <text evidence="1 10">Belongs to the sigma-54 factor family.</text>
</comment>
<keyword evidence="6 10" id="KW-0805">Transcription regulation</keyword>
<reference evidence="13 14" key="1">
    <citation type="submission" date="2015-11" db="EMBL/GenBank/DDBJ databases">
        <title>Genomic analysis of 38 Legionella species identifies large and diverse effector repertoires.</title>
        <authorList>
            <person name="Burstein D."/>
            <person name="Amaro F."/>
            <person name="Zusman T."/>
            <person name="Lifshitz Z."/>
            <person name="Cohen O."/>
            <person name="Gilbert J.A."/>
            <person name="Pupko T."/>
            <person name="Shuman H.A."/>
            <person name="Segal G."/>
        </authorList>
    </citation>
    <scope>NUCLEOTIDE SEQUENCE [LARGE SCALE GENOMIC DNA]</scope>
    <source>
        <strain evidence="13 14">BL-540</strain>
    </source>
</reference>
<evidence type="ECO:0000256" key="5">
    <source>
        <dbReference type="ARBA" id="ARBA00022695"/>
    </source>
</evidence>
<keyword evidence="14" id="KW-1185">Reference proteome</keyword>
<dbReference type="EMBL" id="LNYJ01000011">
    <property type="protein sequence ID" value="KTD17356.1"/>
    <property type="molecule type" value="Genomic_DNA"/>
</dbReference>
<evidence type="ECO:0000256" key="1">
    <source>
        <dbReference type="ARBA" id="ARBA00008798"/>
    </source>
</evidence>
<name>A0A0W0VB55_9GAMM</name>
<dbReference type="Proteomes" id="UP000055035">
    <property type="component" value="Unassembled WGS sequence"/>
</dbReference>
<dbReference type="PROSITE" id="PS00717">
    <property type="entry name" value="SIGMA54_1"/>
    <property type="match status" value="1"/>
</dbReference>
<evidence type="ECO:0000256" key="7">
    <source>
        <dbReference type="ARBA" id="ARBA00023082"/>
    </source>
</evidence>
<dbReference type="FunFam" id="1.10.10.60:FF:000045">
    <property type="entry name" value="RNA polymerase sigma-54 factor"/>
    <property type="match status" value="1"/>
</dbReference>
<organism evidence="13 14">
    <name type="scientific">Legionella jordanis</name>
    <dbReference type="NCBI Taxonomy" id="456"/>
    <lineage>
        <taxon>Bacteria</taxon>
        <taxon>Pseudomonadati</taxon>
        <taxon>Pseudomonadota</taxon>
        <taxon>Gammaproteobacteria</taxon>
        <taxon>Legionellales</taxon>
        <taxon>Legionellaceae</taxon>
        <taxon>Legionella</taxon>
    </lineage>
</organism>
<dbReference type="PATRIC" id="fig|456.5.peg.1774"/>
<dbReference type="RefSeq" id="WP_058471119.1">
    <property type="nucleotide sequence ID" value="NZ_CAAAIC010000009.1"/>
</dbReference>
<dbReference type="GO" id="GO:0016779">
    <property type="term" value="F:nucleotidyltransferase activity"/>
    <property type="evidence" value="ECO:0007669"/>
    <property type="project" value="UniProtKB-KW"/>
</dbReference>
<dbReference type="InterPro" id="IPR007634">
    <property type="entry name" value="RNA_pol_sigma_54_DNA-bd"/>
</dbReference>
<dbReference type="NCBIfam" id="NF009118">
    <property type="entry name" value="PRK12469.1"/>
    <property type="match status" value="1"/>
</dbReference>
<dbReference type="InterPro" id="IPR038709">
    <property type="entry name" value="RpoN_core-bd_sf"/>
</dbReference>
<sequence length="465" mass="53115">MKPSLQLNISQQLTLTPQLQQAIRLLQLSTLDLQQEIQQVVESNPMLEILPSEEKEELRSQESKLMQEEFNDFQWAQLYSSQHKRSNFEELDFNYENLYCTTTNLLDHLRWQLDLTPMSDVDRVIATAIIDAIDDDGFLTLSLNELHSSLDSEAHPLDFEEIEAVRHRVQHFDPVGCASINLAETLLVQLDQLPDSSGDIALAKRIIQEDIELLGQHNYRQLMKNYQVNEATLDRILQIIQRLNPKPGSLIQQSTTEYIIPDVIVKKIDGIWQVTLNQSTLPRLSINNHYASLIQRADNSADNQFLKNNLQEARWFLKSIQSRQETLLKVAQSIVEYQKDFLEHGEEAMKPLILNDVAQALDMHESTISRVTTQKFMHTPRGVFELKYFFSSHVATASGGECSSTAIRAVIKKLIAAENRKKPLSDSKIAQLIGEQGIQVARRTVAKYREAMGIAPSNERKTIRS</sequence>
<evidence type="ECO:0000313" key="13">
    <source>
        <dbReference type="EMBL" id="KTD17356.1"/>
    </source>
</evidence>
<evidence type="ECO:0000256" key="6">
    <source>
        <dbReference type="ARBA" id="ARBA00023015"/>
    </source>
</evidence>
<comment type="function">
    <text evidence="10">Sigma factors are initiation factors that promote the attachment of RNA polymerase to specific initiation sites and are then released.</text>
</comment>
<keyword evidence="4 10" id="KW-0808">Transferase</keyword>